<keyword evidence="10" id="KW-1185">Reference proteome</keyword>
<dbReference type="Gene3D" id="3.40.50.1820">
    <property type="entry name" value="alpha/beta hydrolase"/>
    <property type="match status" value="1"/>
</dbReference>
<feature type="transmembrane region" description="Helical" evidence="8">
    <location>
        <begin position="21"/>
        <end position="45"/>
    </location>
</feature>
<evidence type="ECO:0000256" key="1">
    <source>
        <dbReference type="ARBA" id="ARBA00011079"/>
    </source>
</evidence>
<organism evidence="9 10">
    <name type="scientific">Aphanomyces euteiches</name>
    <dbReference type="NCBI Taxonomy" id="100861"/>
    <lineage>
        <taxon>Eukaryota</taxon>
        <taxon>Sar</taxon>
        <taxon>Stramenopiles</taxon>
        <taxon>Oomycota</taxon>
        <taxon>Saprolegniomycetes</taxon>
        <taxon>Saprolegniales</taxon>
        <taxon>Verrucalvaceae</taxon>
        <taxon>Aphanomyces</taxon>
    </lineage>
</organism>
<dbReference type="SMART" id="SM00369">
    <property type="entry name" value="LRR_TYP"/>
    <property type="match status" value="5"/>
</dbReference>
<dbReference type="GO" id="GO:0006508">
    <property type="term" value="P:proteolysis"/>
    <property type="evidence" value="ECO:0007669"/>
    <property type="project" value="UniProtKB-KW"/>
</dbReference>
<dbReference type="InterPro" id="IPR003591">
    <property type="entry name" value="Leu-rich_rpt_typical-subtyp"/>
</dbReference>
<dbReference type="GO" id="GO:0070008">
    <property type="term" value="F:serine-type exopeptidase activity"/>
    <property type="evidence" value="ECO:0007669"/>
    <property type="project" value="InterPro"/>
</dbReference>
<dbReference type="Proteomes" id="UP000481153">
    <property type="component" value="Unassembled WGS sequence"/>
</dbReference>
<evidence type="ECO:0000256" key="4">
    <source>
        <dbReference type="ARBA" id="ARBA00022729"/>
    </source>
</evidence>
<keyword evidence="8" id="KW-1133">Transmembrane helix</keyword>
<dbReference type="Gene3D" id="1.20.120.980">
    <property type="entry name" value="Serine carboxypeptidase S28, SKS domain"/>
    <property type="match status" value="1"/>
</dbReference>
<evidence type="ECO:0000256" key="3">
    <source>
        <dbReference type="ARBA" id="ARBA00022670"/>
    </source>
</evidence>
<evidence type="ECO:0000256" key="5">
    <source>
        <dbReference type="ARBA" id="ARBA00022737"/>
    </source>
</evidence>
<dbReference type="SUPFAM" id="SSF52058">
    <property type="entry name" value="L domain-like"/>
    <property type="match status" value="1"/>
</dbReference>
<dbReference type="SUPFAM" id="SSF53474">
    <property type="entry name" value="alpha/beta-Hydrolases"/>
    <property type="match status" value="2"/>
</dbReference>
<accession>A0A6G0XUY4</accession>
<dbReference type="PANTHER" id="PTHR11010">
    <property type="entry name" value="PROTEASE S28 PRO-X CARBOXYPEPTIDASE-RELATED"/>
    <property type="match status" value="1"/>
</dbReference>
<dbReference type="VEuPathDB" id="FungiDB:AeMF1_016829"/>
<dbReference type="InterPro" id="IPR029058">
    <property type="entry name" value="AB_hydrolase_fold"/>
</dbReference>
<evidence type="ECO:0000256" key="6">
    <source>
        <dbReference type="ARBA" id="ARBA00022801"/>
    </source>
</evidence>
<gene>
    <name evidence="9" type="ORF">Ae201684_000850</name>
</gene>
<dbReference type="GO" id="GO:0008239">
    <property type="term" value="F:dipeptidyl-peptidase activity"/>
    <property type="evidence" value="ECO:0007669"/>
    <property type="project" value="TreeGrafter"/>
</dbReference>
<keyword evidence="8" id="KW-0812">Transmembrane</keyword>
<keyword evidence="5" id="KW-0677">Repeat</keyword>
<dbReference type="Gene3D" id="3.80.10.10">
    <property type="entry name" value="Ribonuclease Inhibitor"/>
    <property type="match status" value="2"/>
</dbReference>
<keyword evidence="2" id="KW-0433">Leucine-rich repeat</keyword>
<keyword evidence="3" id="KW-0645">Protease</keyword>
<evidence type="ECO:0000256" key="2">
    <source>
        <dbReference type="ARBA" id="ARBA00022614"/>
    </source>
</evidence>
<protein>
    <recommendedName>
        <fullName evidence="11">Lysosomal Pro-X carboxypeptidase</fullName>
    </recommendedName>
</protein>
<dbReference type="Pfam" id="PF13855">
    <property type="entry name" value="LRR_8"/>
    <property type="match status" value="2"/>
</dbReference>
<dbReference type="InterPro" id="IPR008758">
    <property type="entry name" value="Peptidase_S28"/>
</dbReference>
<keyword evidence="6" id="KW-0378">Hydrolase</keyword>
<name>A0A6G0XUY4_9STRA</name>
<comment type="caution">
    <text evidence="9">The sequence shown here is derived from an EMBL/GenBank/DDBJ whole genome shotgun (WGS) entry which is preliminary data.</text>
</comment>
<keyword evidence="4" id="KW-0732">Signal</keyword>
<evidence type="ECO:0000313" key="9">
    <source>
        <dbReference type="EMBL" id="KAF0744364.1"/>
    </source>
</evidence>
<dbReference type="InterPro" id="IPR032675">
    <property type="entry name" value="LRR_dom_sf"/>
</dbReference>
<evidence type="ECO:0000313" key="10">
    <source>
        <dbReference type="Proteomes" id="UP000481153"/>
    </source>
</evidence>
<evidence type="ECO:0000256" key="8">
    <source>
        <dbReference type="SAM" id="Phobius"/>
    </source>
</evidence>
<dbReference type="AlphaFoldDB" id="A0A6G0XUY4"/>
<proteinExistence type="inferred from homology"/>
<evidence type="ECO:0000256" key="7">
    <source>
        <dbReference type="ARBA" id="ARBA00023180"/>
    </source>
</evidence>
<sequence>MAEDTQLLGGGRTLRPQPRASSLWSIFPTIVVSTFFTVVIGRYFLIDIYRPTFPTYVPNYMVPHPDTSNCTLLWFDQRVDHFTTLNTTYKQRYYVYDKFWSRKSNGHEKDGPIFFYVGNEGDVTLYVNHTGLMWENAQEFGALIVFAEHRYYGRSMPFGDKYKDHLQYLTHEQALADYAFLLRSLQKQYGVDVPVIAFGGSYGGMLATWLRIKYPTTILGAIAASAPIFNNPFGYGDQFKGPDYWKAVTFDASTEAGADAQCIPNVRATWPLMFEKSSTPQGLSELSSIFKTCRPLKNLQDVESLALTLMMAWDTMAMGNFPYPSSYLTEGKSNMPAFPVRVACSRIASAPDNNTGLLTAMKNATDIYNNATQSVVCTEVEQDYDGIWDYMWCSQLLGQESYYDSNGESDMFWSRNLTIEKISADCQAKWGVSPDTDLIRTEYGSPQSLLASTSNIVFSNGGFDPWRSGGVLSTSNPTITLVDIPEGAHHLDLMFSDPLDPSSVTHARRVEVQKMHEWLRVVESHGAARVLMSWAVTSVTHNRMGRKSSETEGDPVQTILFDPLQGEIDVASGHRRWVHDTIENRLKKALTTGVIDLSSPQRMSLVHGHRALNLHVLPTELCGFVSRLAWAKHHLTKLYMTNNCLSLLPLEILQFTQLTVLGLGGNALASLPSDLGALVRLKELYIENNQLMSLPDSLAACTSLEHLSLGGNAFSLFPLVVTKCTKLVHLDLSRNELTSVPVQIRSLKRLVELNLDHNLIGPSLPDEFSSLRRLERLGLAGNCLDGMPSCLDRLDLTCLRLSGNRAPGYIVRDPLTGDVVEGCNTPVRFDGYFQLREVVRTDNATSTTKDLDGLFPVSLINLENALFDLDNENNVGRDILRRRCR</sequence>
<evidence type="ECO:0008006" key="11">
    <source>
        <dbReference type="Google" id="ProtNLM"/>
    </source>
</evidence>
<dbReference type="PROSITE" id="PS51450">
    <property type="entry name" value="LRR"/>
    <property type="match status" value="1"/>
</dbReference>
<reference evidence="9 10" key="1">
    <citation type="submission" date="2019-07" db="EMBL/GenBank/DDBJ databases">
        <title>Genomics analysis of Aphanomyces spp. identifies a new class of oomycete effector associated with host adaptation.</title>
        <authorList>
            <person name="Gaulin E."/>
        </authorList>
    </citation>
    <scope>NUCLEOTIDE SEQUENCE [LARGE SCALE GENOMIC DNA]</scope>
    <source>
        <strain evidence="9 10">ATCC 201684</strain>
    </source>
</reference>
<dbReference type="PANTHER" id="PTHR11010:SF38">
    <property type="entry name" value="LYSOSOMAL PRO-X CARBOXYPEPTIDASE"/>
    <property type="match status" value="1"/>
</dbReference>
<dbReference type="InterPro" id="IPR042269">
    <property type="entry name" value="Ser_carbopepase_S28_SKS"/>
</dbReference>
<keyword evidence="8" id="KW-0472">Membrane</keyword>
<dbReference type="EMBL" id="VJMJ01000009">
    <property type="protein sequence ID" value="KAF0744364.1"/>
    <property type="molecule type" value="Genomic_DNA"/>
</dbReference>
<dbReference type="Pfam" id="PF05577">
    <property type="entry name" value="Peptidase_S28"/>
    <property type="match status" value="1"/>
</dbReference>
<comment type="similarity">
    <text evidence="1">Belongs to the peptidase S28 family.</text>
</comment>
<dbReference type="InterPro" id="IPR001611">
    <property type="entry name" value="Leu-rich_rpt"/>
</dbReference>
<keyword evidence="7" id="KW-0325">Glycoprotein</keyword>